<dbReference type="InterPro" id="IPR036291">
    <property type="entry name" value="NAD(P)-bd_dom_sf"/>
</dbReference>
<comment type="caution">
    <text evidence="8">The sequence shown here is derived from an EMBL/GenBank/DDBJ whole genome shotgun (WGS) entry which is preliminary data.</text>
</comment>
<feature type="binding site" evidence="4">
    <location>
        <position position="93"/>
    </location>
    <ligand>
        <name>NAD(+)</name>
        <dbReference type="ChEBI" id="CHEBI:57540"/>
    </ligand>
</feature>
<name>A0A511RJ63_9DEIN</name>
<evidence type="ECO:0000259" key="7">
    <source>
        <dbReference type="Pfam" id="PF02737"/>
    </source>
</evidence>
<dbReference type="FunFam" id="3.40.50.720:FF:000009">
    <property type="entry name" value="Fatty oxidation complex, alpha subunit"/>
    <property type="match status" value="1"/>
</dbReference>
<dbReference type="EMBL" id="BJXN01000006">
    <property type="protein sequence ID" value="GEM89683.1"/>
    <property type="molecule type" value="Genomic_DNA"/>
</dbReference>
<dbReference type="GO" id="GO:0008691">
    <property type="term" value="F:3-hydroxybutyryl-CoA dehydrogenase activity"/>
    <property type="evidence" value="ECO:0007669"/>
    <property type="project" value="TreeGrafter"/>
</dbReference>
<evidence type="ECO:0000256" key="2">
    <source>
        <dbReference type="ARBA" id="ARBA00023002"/>
    </source>
</evidence>
<dbReference type="InterPro" id="IPR006180">
    <property type="entry name" value="3-OHacyl-CoA_DH_CS"/>
</dbReference>
<dbReference type="NCBIfam" id="NF004474">
    <property type="entry name" value="PRK05808.1"/>
    <property type="match status" value="1"/>
</dbReference>
<dbReference type="InterPro" id="IPR008927">
    <property type="entry name" value="6-PGluconate_DH-like_C_sf"/>
</dbReference>
<dbReference type="PANTHER" id="PTHR48075">
    <property type="entry name" value="3-HYDROXYACYL-COA DEHYDROGENASE FAMILY PROTEIN"/>
    <property type="match status" value="1"/>
</dbReference>
<feature type="binding site" evidence="5">
    <location>
        <position position="50"/>
    </location>
    <ligand>
        <name>CoA</name>
        <dbReference type="ChEBI" id="CHEBI:57287"/>
    </ligand>
</feature>
<gene>
    <name evidence="8" type="ORF">ODE01S_11170</name>
</gene>
<accession>A0A511RJ63</accession>
<evidence type="ECO:0000313" key="8">
    <source>
        <dbReference type="EMBL" id="GEM89683.1"/>
    </source>
</evidence>
<reference evidence="8 9" key="1">
    <citation type="submission" date="2019-07" db="EMBL/GenBank/DDBJ databases">
        <title>Whole genome shotgun sequence of Oceanithermus desulfurans NBRC 100063.</title>
        <authorList>
            <person name="Hosoyama A."/>
            <person name="Uohara A."/>
            <person name="Ohji S."/>
            <person name="Ichikawa N."/>
        </authorList>
    </citation>
    <scope>NUCLEOTIDE SEQUENCE [LARGE SCALE GENOMIC DNA]</scope>
    <source>
        <strain evidence="8 9">NBRC 100063</strain>
    </source>
</reference>
<sequence length="292" mass="32024">MMEIQKIGVIGAGQMGSGIAQVAAQSGYEVVLMDVEELSLKKGLEAIRRSLDRFLRKEKITQEEADATLARIKTTLNPADFADCDLVVEAIVENESVKGKLFQTLDKVVKPEAVFASNTSSIPITKLASYTTRPERFIGMHFMNPVPLMKLVEVIRGYKTTDEVTRLVMATAEKMGKVPVEVNDYPGFVSNRVLIPMLNEAIQAVMEGVATPEAIDTVMKLGMNHPMGPLTLADFIGLDTVLAIMEVLYEGFGDSKYRPSPLLKKMVQAGLLGRKSGQGFYKYDEKGNKIGS</sequence>
<feature type="binding site" evidence="4">
    <location>
        <position position="144"/>
    </location>
    <ligand>
        <name>NAD(+)</name>
        <dbReference type="ChEBI" id="CHEBI:57540"/>
    </ligand>
</feature>
<feature type="binding site" evidence="5">
    <location>
        <position position="57"/>
    </location>
    <ligand>
        <name>CoA</name>
        <dbReference type="ChEBI" id="CHEBI:57287"/>
    </ligand>
</feature>
<dbReference type="SUPFAM" id="SSF48179">
    <property type="entry name" value="6-phosphogluconate dehydrogenase C-terminal domain-like"/>
    <property type="match status" value="1"/>
</dbReference>
<feature type="binding site" evidence="4">
    <location>
        <position position="98"/>
    </location>
    <ligand>
        <name>NAD(+)</name>
        <dbReference type="ChEBI" id="CHEBI:57540"/>
    </ligand>
</feature>
<evidence type="ECO:0000256" key="4">
    <source>
        <dbReference type="PIRSR" id="PIRSR000105-2"/>
    </source>
</evidence>
<dbReference type="SUPFAM" id="SSF51735">
    <property type="entry name" value="NAD(P)-binding Rossmann-fold domains"/>
    <property type="match status" value="1"/>
</dbReference>
<proteinExistence type="inferred from homology"/>
<protein>
    <submittedName>
        <fullName evidence="8">3-hydroxybutyryl-CoA dehydrogenase</fullName>
    </submittedName>
</protein>
<feature type="binding site" evidence="4">
    <location>
        <position position="275"/>
    </location>
    <ligand>
        <name>NAD(+)</name>
        <dbReference type="ChEBI" id="CHEBI:57540"/>
    </ligand>
</feature>
<dbReference type="GO" id="GO:0006635">
    <property type="term" value="P:fatty acid beta-oxidation"/>
    <property type="evidence" value="ECO:0007669"/>
    <property type="project" value="TreeGrafter"/>
</dbReference>
<dbReference type="PROSITE" id="PS00067">
    <property type="entry name" value="3HCDH"/>
    <property type="match status" value="1"/>
</dbReference>
<dbReference type="Gene3D" id="1.10.1040.10">
    <property type="entry name" value="N-(1-d-carboxylethyl)-l-norvaline Dehydrogenase, domain 2"/>
    <property type="match status" value="1"/>
</dbReference>
<dbReference type="Pfam" id="PF00725">
    <property type="entry name" value="3HCDH"/>
    <property type="match status" value="1"/>
</dbReference>
<dbReference type="AlphaFoldDB" id="A0A511RJ63"/>
<feature type="site" description="Important for catalytic activity" evidence="3">
    <location>
        <position position="141"/>
    </location>
</feature>
<feature type="binding site" evidence="4">
    <location>
        <position position="120"/>
    </location>
    <ligand>
        <name>NAD(+)</name>
        <dbReference type="ChEBI" id="CHEBI:57540"/>
    </ligand>
</feature>
<keyword evidence="2" id="KW-0560">Oxidoreductase</keyword>
<evidence type="ECO:0000256" key="5">
    <source>
        <dbReference type="PIRSR" id="PIRSR000105-3"/>
    </source>
</evidence>
<dbReference type="NCBIfam" id="NF005875">
    <property type="entry name" value="PRK07819.1"/>
    <property type="match status" value="1"/>
</dbReference>
<dbReference type="PANTHER" id="PTHR48075:SF5">
    <property type="entry name" value="3-HYDROXYBUTYRYL-COA DEHYDROGENASE"/>
    <property type="match status" value="1"/>
</dbReference>
<dbReference type="InterPro" id="IPR006108">
    <property type="entry name" value="3HC_DH_C"/>
</dbReference>
<evidence type="ECO:0000256" key="3">
    <source>
        <dbReference type="PIRSR" id="PIRSR000105-1"/>
    </source>
</evidence>
<feature type="binding site" evidence="4">
    <location>
        <position position="34"/>
    </location>
    <ligand>
        <name>NAD(+)</name>
        <dbReference type="ChEBI" id="CHEBI:57540"/>
    </ligand>
</feature>
<dbReference type="InterPro" id="IPR006176">
    <property type="entry name" value="3-OHacyl-CoA_DH_NAD-bd"/>
</dbReference>
<dbReference type="PIRSF" id="PIRSF000105">
    <property type="entry name" value="HCDH"/>
    <property type="match status" value="1"/>
</dbReference>
<feature type="binding site" evidence="4">
    <location>
        <begin position="11"/>
        <end position="16"/>
    </location>
    <ligand>
        <name>NAD(+)</name>
        <dbReference type="ChEBI" id="CHEBI:57540"/>
    </ligand>
</feature>
<dbReference type="Gene3D" id="3.40.50.720">
    <property type="entry name" value="NAD(P)-binding Rossmann-like Domain"/>
    <property type="match status" value="1"/>
</dbReference>
<dbReference type="InterPro" id="IPR013328">
    <property type="entry name" value="6PGD_dom2"/>
</dbReference>
<dbReference type="InterPro" id="IPR022694">
    <property type="entry name" value="3-OHacyl-CoA_DH"/>
</dbReference>
<comment type="similarity">
    <text evidence="1">Belongs to the 3-hydroxyacyl-CoA dehydrogenase family.</text>
</comment>
<evidence type="ECO:0000259" key="6">
    <source>
        <dbReference type="Pfam" id="PF00725"/>
    </source>
</evidence>
<dbReference type="Proteomes" id="UP000321827">
    <property type="component" value="Unassembled WGS sequence"/>
</dbReference>
<dbReference type="GO" id="GO:0070403">
    <property type="term" value="F:NAD+ binding"/>
    <property type="evidence" value="ECO:0007669"/>
    <property type="project" value="InterPro"/>
</dbReference>
<keyword evidence="4" id="KW-0520">NAD</keyword>
<evidence type="ECO:0000313" key="9">
    <source>
        <dbReference type="Proteomes" id="UP000321827"/>
    </source>
</evidence>
<evidence type="ECO:0000256" key="1">
    <source>
        <dbReference type="ARBA" id="ARBA00009463"/>
    </source>
</evidence>
<dbReference type="Pfam" id="PF02737">
    <property type="entry name" value="3HCDH_N"/>
    <property type="match status" value="1"/>
</dbReference>
<feature type="domain" description="3-hydroxyacyl-CoA dehydrogenase NAD binding" evidence="7">
    <location>
        <begin position="6"/>
        <end position="184"/>
    </location>
</feature>
<feature type="domain" description="3-hydroxyacyl-CoA dehydrogenase C-terminal" evidence="6">
    <location>
        <begin position="187"/>
        <end position="283"/>
    </location>
</feature>
<feature type="binding site" evidence="5">
    <location>
        <position position="120"/>
    </location>
    <ligand>
        <name>CoA</name>
        <dbReference type="ChEBI" id="CHEBI:57287"/>
    </ligand>
</feature>
<organism evidence="8 9">
    <name type="scientific">Oceanithermus desulfurans NBRC 100063</name>
    <dbReference type="NCBI Taxonomy" id="1227550"/>
    <lineage>
        <taxon>Bacteria</taxon>
        <taxon>Thermotogati</taxon>
        <taxon>Deinococcota</taxon>
        <taxon>Deinococci</taxon>
        <taxon>Thermales</taxon>
        <taxon>Thermaceae</taxon>
        <taxon>Oceanithermus</taxon>
    </lineage>
</organism>